<comment type="caution">
    <text evidence="5">The sequence shown here is derived from an EMBL/GenBank/DDBJ whole genome shotgun (WGS) entry which is preliminary data.</text>
</comment>
<comment type="cofactor">
    <cofactor evidence="1">
        <name>Mg(2+)</name>
        <dbReference type="ChEBI" id="CHEBI:18420"/>
    </cofactor>
</comment>
<dbReference type="PANTHER" id="PTHR43736">
    <property type="entry name" value="ADP-RIBOSE PYROPHOSPHATASE"/>
    <property type="match status" value="1"/>
</dbReference>
<dbReference type="InterPro" id="IPR054105">
    <property type="entry name" value="WHD_NrtR"/>
</dbReference>
<reference evidence="5 6" key="1">
    <citation type="submission" date="2018-04" db="EMBL/GenBank/DDBJ databases">
        <title>Genomic Encyclopedia of Archaeal and Bacterial Type Strains, Phase II (KMG-II): from individual species to whole genera.</title>
        <authorList>
            <person name="Goeker M."/>
        </authorList>
    </citation>
    <scope>NUCLEOTIDE SEQUENCE [LARGE SCALE GENOMIC DNA]</scope>
    <source>
        <strain evidence="5 6">DSM 25521</strain>
    </source>
</reference>
<evidence type="ECO:0000256" key="2">
    <source>
        <dbReference type="ARBA" id="ARBA00022801"/>
    </source>
</evidence>
<evidence type="ECO:0000256" key="3">
    <source>
        <dbReference type="RuleBase" id="RU003476"/>
    </source>
</evidence>
<protein>
    <submittedName>
        <fullName evidence="5">8-oxo-dGTP diphosphatase</fullName>
    </submittedName>
</protein>
<evidence type="ECO:0000313" key="5">
    <source>
        <dbReference type="EMBL" id="PTM60083.1"/>
    </source>
</evidence>
<dbReference type="Proteomes" id="UP000241808">
    <property type="component" value="Unassembled WGS sequence"/>
</dbReference>
<organism evidence="5 6">
    <name type="scientific">Phreatobacter oligotrophus</name>
    <dbReference type="NCBI Taxonomy" id="1122261"/>
    <lineage>
        <taxon>Bacteria</taxon>
        <taxon>Pseudomonadati</taxon>
        <taxon>Pseudomonadota</taxon>
        <taxon>Alphaproteobacteria</taxon>
        <taxon>Hyphomicrobiales</taxon>
        <taxon>Phreatobacteraceae</taxon>
        <taxon>Phreatobacter</taxon>
    </lineage>
</organism>
<dbReference type="Pfam" id="PF00293">
    <property type="entry name" value="NUDIX"/>
    <property type="match status" value="1"/>
</dbReference>
<evidence type="ECO:0000259" key="4">
    <source>
        <dbReference type="PROSITE" id="PS51462"/>
    </source>
</evidence>
<accession>A0A2T4ZDY8</accession>
<dbReference type="InterPro" id="IPR036390">
    <property type="entry name" value="WH_DNA-bd_sf"/>
</dbReference>
<dbReference type="InterPro" id="IPR000086">
    <property type="entry name" value="NUDIX_hydrolase_dom"/>
</dbReference>
<name>A0A2T4ZDY8_9HYPH</name>
<dbReference type="EMBL" id="PZZL01000003">
    <property type="protein sequence ID" value="PTM60083.1"/>
    <property type="molecule type" value="Genomic_DNA"/>
</dbReference>
<dbReference type="InterPro" id="IPR020476">
    <property type="entry name" value="Nudix_hydrolase"/>
</dbReference>
<keyword evidence="2 3" id="KW-0378">Hydrolase</keyword>
<proteinExistence type="inferred from homology"/>
<comment type="similarity">
    <text evidence="3">Belongs to the Nudix hydrolase family.</text>
</comment>
<dbReference type="GO" id="GO:0016787">
    <property type="term" value="F:hydrolase activity"/>
    <property type="evidence" value="ECO:0007669"/>
    <property type="project" value="UniProtKB-KW"/>
</dbReference>
<sequence>MSIHKHGYTYDYPRPAVTTDIVVLAITEGKLGTLLIRRGEDPYREAWALPGGFLKEGETIEACAARELVEETGVSHTPLHQFGIYSAAGRDPRGWVVSVGYLACVHRHAIHPKAGSDAAAIGWHSVDAIPDLAFDHATILADSLAALRSRIHTEPLLPRMISEPFTLAALQDAMEVVVGAPVDKRNFRREMLESGWIVETDQFTAGRHRPARLYARVQA</sequence>
<dbReference type="Gene3D" id="1.10.10.10">
    <property type="entry name" value="Winged helix-like DNA-binding domain superfamily/Winged helix DNA-binding domain"/>
    <property type="match status" value="1"/>
</dbReference>
<dbReference type="InterPro" id="IPR015797">
    <property type="entry name" value="NUDIX_hydrolase-like_dom_sf"/>
</dbReference>
<evidence type="ECO:0000256" key="1">
    <source>
        <dbReference type="ARBA" id="ARBA00001946"/>
    </source>
</evidence>
<dbReference type="SUPFAM" id="SSF55811">
    <property type="entry name" value="Nudix"/>
    <property type="match status" value="1"/>
</dbReference>
<dbReference type="PROSITE" id="PS00893">
    <property type="entry name" value="NUDIX_BOX"/>
    <property type="match status" value="1"/>
</dbReference>
<dbReference type="PRINTS" id="PR00502">
    <property type="entry name" value="NUDIXFAMILY"/>
</dbReference>
<dbReference type="Pfam" id="PF21906">
    <property type="entry name" value="WHD_NrtR"/>
    <property type="match status" value="1"/>
</dbReference>
<evidence type="ECO:0000313" key="6">
    <source>
        <dbReference type="Proteomes" id="UP000241808"/>
    </source>
</evidence>
<dbReference type="CDD" id="cd18873">
    <property type="entry name" value="NUDIX_NadM_like"/>
    <property type="match status" value="1"/>
</dbReference>
<dbReference type="PROSITE" id="PS51462">
    <property type="entry name" value="NUDIX"/>
    <property type="match status" value="1"/>
</dbReference>
<keyword evidence="6" id="KW-1185">Reference proteome</keyword>
<gene>
    <name evidence="5" type="ORF">C8P69_1037</name>
</gene>
<dbReference type="AlphaFoldDB" id="A0A2T4ZDY8"/>
<dbReference type="InterPro" id="IPR036388">
    <property type="entry name" value="WH-like_DNA-bd_sf"/>
</dbReference>
<dbReference type="SUPFAM" id="SSF46785">
    <property type="entry name" value="Winged helix' DNA-binding domain"/>
    <property type="match status" value="1"/>
</dbReference>
<dbReference type="PANTHER" id="PTHR43736:SF4">
    <property type="entry name" value="SLR1690 PROTEIN"/>
    <property type="match status" value="1"/>
</dbReference>
<dbReference type="InterPro" id="IPR020084">
    <property type="entry name" value="NUDIX_hydrolase_CS"/>
</dbReference>
<dbReference type="Gene3D" id="3.90.79.10">
    <property type="entry name" value="Nucleoside Triphosphate Pyrophosphohydrolase"/>
    <property type="match status" value="1"/>
</dbReference>
<feature type="domain" description="Nudix hydrolase" evidence="4">
    <location>
        <begin position="12"/>
        <end position="148"/>
    </location>
</feature>